<dbReference type="InterPro" id="IPR046654">
    <property type="entry name" value="DUF6672"/>
</dbReference>
<keyword evidence="1" id="KW-0812">Transmembrane</keyword>
<comment type="caution">
    <text evidence="2">The sequence shown here is derived from an EMBL/GenBank/DDBJ whole genome shotgun (WGS) entry which is preliminary data.</text>
</comment>
<dbReference type="Pfam" id="PF20377">
    <property type="entry name" value="DUF6672"/>
    <property type="match status" value="1"/>
</dbReference>
<keyword evidence="1" id="KW-1133">Transmembrane helix</keyword>
<name>A0A2G6KJJ2_9BACT</name>
<protein>
    <submittedName>
        <fullName evidence="2">Uncharacterized protein</fullName>
    </submittedName>
</protein>
<feature type="transmembrane region" description="Helical" evidence="1">
    <location>
        <begin position="31"/>
        <end position="50"/>
    </location>
</feature>
<sequence length="157" mass="18029">MRTRIVREYQSKNLKFTRDLRGYFMSTRTKYRIIALIGIFILAIVLFIIGKGHTLLLDNQDVTIDGKTYEATHAIRVVINDQKAILVKAGKRKKAKVPVAGPWHRITVEILDEDKNVLQTLEKKITLGLDDMLLLHLPALISDASQWIQPFTPPKRR</sequence>
<proteinExistence type="predicted"/>
<dbReference type="AlphaFoldDB" id="A0A2G6KJJ2"/>
<keyword evidence="1" id="KW-0472">Membrane</keyword>
<gene>
    <name evidence="2" type="ORF">CSA56_02690</name>
</gene>
<reference evidence="2 3" key="1">
    <citation type="submission" date="2017-10" db="EMBL/GenBank/DDBJ databases">
        <title>Novel microbial diversity and functional potential in the marine mammal oral microbiome.</title>
        <authorList>
            <person name="Dudek N.K."/>
            <person name="Sun C.L."/>
            <person name="Burstein D."/>
            <person name="Kantor R.S."/>
            <person name="Aliaga Goltsman D.S."/>
            <person name="Bik E.M."/>
            <person name="Thomas B.C."/>
            <person name="Banfield J.F."/>
            <person name="Relman D.A."/>
        </authorList>
    </citation>
    <scope>NUCLEOTIDE SEQUENCE [LARGE SCALE GENOMIC DNA]</scope>
    <source>
        <strain evidence="2">DOLJORAL78_47_16</strain>
    </source>
</reference>
<evidence type="ECO:0000256" key="1">
    <source>
        <dbReference type="SAM" id="Phobius"/>
    </source>
</evidence>
<dbReference type="Proteomes" id="UP000230821">
    <property type="component" value="Unassembled WGS sequence"/>
</dbReference>
<dbReference type="EMBL" id="PDSK01000032">
    <property type="protein sequence ID" value="PIE35807.1"/>
    <property type="molecule type" value="Genomic_DNA"/>
</dbReference>
<organism evidence="2 3">
    <name type="scientific">candidate division KSB3 bacterium</name>
    <dbReference type="NCBI Taxonomy" id="2044937"/>
    <lineage>
        <taxon>Bacteria</taxon>
        <taxon>candidate division KSB3</taxon>
    </lineage>
</organism>
<accession>A0A2G6KJJ2</accession>
<evidence type="ECO:0000313" key="2">
    <source>
        <dbReference type="EMBL" id="PIE35807.1"/>
    </source>
</evidence>
<evidence type="ECO:0000313" key="3">
    <source>
        <dbReference type="Proteomes" id="UP000230821"/>
    </source>
</evidence>